<organism evidence="9">
    <name type="scientific">Chromera velia CCMP2878</name>
    <dbReference type="NCBI Taxonomy" id="1169474"/>
    <lineage>
        <taxon>Eukaryota</taxon>
        <taxon>Sar</taxon>
        <taxon>Alveolata</taxon>
        <taxon>Colpodellida</taxon>
        <taxon>Chromeraceae</taxon>
        <taxon>Chromera</taxon>
    </lineage>
</organism>
<evidence type="ECO:0000256" key="2">
    <source>
        <dbReference type="ARBA" id="ARBA00001946"/>
    </source>
</evidence>
<sequence length="479" mass="52023">MDKVGLDQSRRGHLMASAAATAGGVVARDAGKALRSASTVLIAAPRSSFPAPSSTVQKKNADPAPACFLSDFRLFMLKRAAKMKFMPGAAVFPGGALDPADRDERWQRLVTHTASREGVRQGTNNESLVRLSASELSYRIAAIREVFEETGILLVTPTSEGGGALGQLSPSERERWREAVHADASQFFTLCTKTGVAPDVHSLFKWARWITPVIEPKRFDTHFYVTLLSDPSGATAASHDLIESSASAWASPGEALRLWEEGRIVLAPPTWYTLKEVSYFSQLNRLLDYAASSTEVSAEEAAREFRFSERDGRRRVNPILPFFAGFDEASKGFVLALPFDEAHPETQKNARDGTRGQRHRVIMRKSLTPGKGKGQRERDGKEKNQRGHQAAAIPSDPLPASSNAASPTSIISSHGSPNPESPEILPPSVPPPTDFSSSPKVPLLELESSFSRGFDLFNAGGGGDLKKLREETSCRRSAL</sequence>
<feature type="compositionally biased region" description="Pro residues" evidence="7">
    <location>
        <begin position="424"/>
        <end position="433"/>
    </location>
</feature>
<dbReference type="GO" id="GO:0046872">
    <property type="term" value="F:metal ion binding"/>
    <property type="evidence" value="ECO:0007669"/>
    <property type="project" value="UniProtKB-KW"/>
</dbReference>
<dbReference type="SUPFAM" id="SSF55811">
    <property type="entry name" value="Nudix"/>
    <property type="match status" value="1"/>
</dbReference>
<feature type="compositionally biased region" description="Polar residues" evidence="7">
    <location>
        <begin position="400"/>
        <end position="418"/>
    </location>
</feature>
<name>A0A0G4I7Y3_9ALVE</name>
<dbReference type="PANTHER" id="PTHR12318:SF0">
    <property type="entry name" value="ACYL-COENZYME A DIPHOSPHATASE NUDT19"/>
    <property type="match status" value="1"/>
</dbReference>
<dbReference type="PANTHER" id="PTHR12318">
    <property type="entry name" value="TESTOSTERONE-REGULATED PROTEIN RP2"/>
    <property type="match status" value="1"/>
</dbReference>
<dbReference type="EMBL" id="CDMZ01005500">
    <property type="protein sequence ID" value="CEM53091.1"/>
    <property type="molecule type" value="Genomic_DNA"/>
</dbReference>
<feature type="domain" description="Nudix hydrolase" evidence="8">
    <location>
        <begin position="33"/>
        <end position="272"/>
    </location>
</feature>
<keyword evidence="5" id="KW-0460">Magnesium</keyword>
<comment type="cofactor">
    <cofactor evidence="1">
        <name>Mn(2+)</name>
        <dbReference type="ChEBI" id="CHEBI:29035"/>
    </cofactor>
</comment>
<dbReference type="VEuPathDB" id="CryptoDB:Cvel_11717"/>
<dbReference type="InterPro" id="IPR015797">
    <property type="entry name" value="NUDIX_hydrolase-like_dom_sf"/>
</dbReference>
<evidence type="ECO:0000256" key="6">
    <source>
        <dbReference type="ARBA" id="ARBA00023211"/>
    </source>
</evidence>
<evidence type="ECO:0000259" key="8">
    <source>
        <dbReference type="PROSITE" id="PS51462"/>
    </source>
</evidence>
<evidence type="ECO:0000256" key="5">
    <source>
        <dbReference type="ARBA" id="ARBA00022842"/>
    </source>
</evidence>
<evidence type="ECO:0000256" key="4">
    <source>
        <dbReference type="ARBA" id="ARBA00022801"/>
    </source>
</evidence>
<dbReference type="AlphaFoldDB" id="A0A0G4I7Y3"/>
<feature type="compositionally biased region" description="Basic and acidic residues" evidence="7">
    <location>
        <begin position="464"/>
        <end position="479"/>
    </location>
</feature>
<accession>A0A0G4I7Y3</accession>
<dbReference type="InterPro" id="IPR039121">
    <property type="entry name" value="NUDT19"/>
</dbReference>
<dbReference type="InterPro" id="IPR000086">
    <property type="entry name" value="NUDIX_hydrolase_dom"/>
</dbReference>
<dbReference type="GO" id="GO:0005739">
    <property type="term" value="C:mitochondrion"/>
    <property type="evidence" value="ECO:0007669"/>
    <property type="project" value="TreeGrafter"/>
</dbReference>
<keyword evidence="6" id="KW-0464">Manganese</keyword>
<dbReference type="GO" id="GO:0016818">
    <property type="term" value="F:hydrolase activity, acting on acid anhydrides, in phosphorus-containing anhydrides"/>
    <property type="evidence" value="ECO:0007669"/>
    <property type="project" value="InterPro"/>
</dbReference>
<keyword evidence="4" id="KW-0378">Hydrolase</keyword>
<proteinExistence type="predicted"/>
<feature type="compositionally biased region" description="Basic and acidic residues" evidence="7">
    <location>
        <begin position="344"/>
        <end position="355"/>
    </location>
</feature>
<dbReference type="Gene3D" id="3.90.79.10">
    <property type="entry name" value="Nucleoside Triphosphate Pyrophosphohydrolase"/>
    <property type="match status" value="1"/>
</dbReference>
<keyword evidence="3" id="KW-0479">Metal-binding</keyword>
<evidence type="ECO:0000256" key="1">
    <source>
        <dbReference type="ARBA" id="ARBA00001936"/>
    </source>
</evidence>
<evidence type="ECO:0000256" key="7">
    <source>
        <dbReference type="SAM" id="MobiDB-lite"/>
    </source>
</evidence>
<evidence type="ECO:0000313" key="9">
    <source>
        <dbReference type="EMBL" id="CEM53091.1"/>
    </source>
</evidence>
<feature type="compositionally biased region" description="Basic and acidic residues" evidence="7">
    <location>
        <begin position="374"/>
        <end position="385"/>
    </location>
</feature>
<feature type="region of interest" description="Disordered" evidence="7">
    <location>
        <begin position="457"/>
        <end position="479"/>
    </location>
</feature>
<dbReference type="PROSITE" id="PS51462">
    <property type="entry name" value="NUDIX"/>
    <property type="match status" value="1"/>
</dbReference>
<feature type="region of interest" description="Disordered" evidence="7">
    <location>
        <begin position="344"/>
        <end position="440"/>
    </location>
</feature>
<gene>
    <name evidence="9" type="ORF">Cvel_11717</name>
</gene>
<protein>
    <recommendedName>
        <fullName evidence="8">Nudix hydrolase domain-containing protein</fullName>
    </recommendedName>
</protein>
<evidence type="ECO:0000256" key="3">
    <source>
        <dbReference type="ARBA" id="ARBA00022723"/>
    </source>
</evidence>
<dbReference type="CDD" id="cd18870">
    <property type="entry name" value="NUDIX_AcylCoAdiphos_Nudt19"/>
    <property type="match status" value="1"/>
</dbReference>
<reference evidence="9" key="1">
    <citation type="submission" date="2014-11" db="EMBL/GenBank/DDBJ databases">
        <authorList>
            <person name="Otto D Thomas"/>
            <person name="Naeem Raeece"/>
        </authorList>
    </citation>
    <scope>NUCLEOTIDE SEQUENCE</scope>
</reference>
<comment type="cofactor">
    <cofactor evidence="2">
        <name>Mg(2+)</name>
        <dbReference type="ChEBI" id="CHEBI:18420"/>
    </cofactor>
</comment>